<evidence type="ECO:0000256" key="2">
    <source>
        <dbReference type="ARBA" id="ARBA00004236"/>
    </source>
</evidence>
<dbReference type="InterPro" id="IPR041916">
    <property type="entry name" value="Anti_sigma_zinc_sf"/>
</dbReference>
<accession>A0ABV5TBG2</accession>
<comment type="subcellular location">
    <subcellularLocation>
        <location evidence="2">Cell membrane</location>
    </subcellularLocation>
    <subcellularLocation>
        <location evidence="1">Membrane</location>
        <topology evidence="1">Single-pass membrane protein</topology>
    </subcellularLocation>
</comment>
<dbReference type="Gene3D" id="1.10.10.1320">
    <property type="entry name" value="Anti-sigma factor, zinc-finger domain"/>
    <property type="match status" value="1"/>
</dbReference>
<keyword evidence="8" id="KW-0804">Transcription</keyword>
<evidence type="ECO:0000259" key="12">
    <source>
        <dbReference type="Pfam" id="PF10099"/>
    </source>
</evidence>
<keyword evidence="4" id="KW-0812">Transmembrane</keyword>
<dbReference type="InterPro" id="IPR018764">
    <property type="entry name" value="RskA_C"/>
</dbReference>
<dbReference type="Pfam" id="PF10099">
    <property type="entry name" value="RskA_C"/>
    <property type="match status" value="1"/>
</dbReference>
<proteinExistence type="predicted"/>
<evidence type="ECO:0000256" key="9">
    <source>
        <dbReference type="ARBA" id="ARBA00029829"/>
    </source>
</evidence>
<dbReference type="PANTHER" id="PTHR37461:SF1">
    <property type="entry name" value="ANTI-SIGMA-K FACTOR RSKA"/>
    <property type="match status" value="1"/>
</dbReference>
<dbReference type="RefSeq" id="WP_344748616.1">
    <property type="nucleotide sequence ID" value="NZ_BAAAWW010000163.1"/>
</dbReference>
<organism evidence="13 14">
    <name type="scientific">Streptosporangium vulgare</name>
    <dbReference type="NCBI Taxonomy" id="46190"/>
    <lineage>
        <taxon>Bacteria</taxon>
        <taxon>Bacillati</taxon>
        <taxon>Actinomycetota</taxon>
        <taxon>Actinomycetes</taxon>
        <taxon>Streptosporangiales</taxon>
        <taxon>Streptosporangiaceae</taxon>
        <taxon>Streptosporangium</taxon>
    </lineage>
</organism>
<evidence type="ECO:0000256" key="1">
    <source>
        <dbReference type="ARBA" id="ARBA00004167"/>
    </source>
</evidence>
<feature type="domain" description="Anti-sigma K factor RskA C-terminal" evidence="12">
    <location>
        <begin position="117"/>
        <end position="247"/>
    </location>
</feature>
<keyword evidence="3" id="KW-1003">Cell membrane</keyword>
<sequence length="255" mass="26740">MNDDLHTLSGAYALHALPERDVALFEAHMSRCEACAVEVRGLSETAARLALGAAEPPPRAMKARVMRRIAEVRQEPPILERQAAPSDRPGESGRENVVPLRGASPWRGRVLTGLAAVSTAAAVVLGVVAVDAAREREQLRQVVAVIAAPDAETVRQRVSSGGTGVVVMAPSQGRMLFTATGLPPLPGSRVYELWMMGGDGVRPAGLLERAADGSVVPVLATPLRGDERVGLTVEPAGGSDRPTTTPIMIADLPST</sequence>
<keyword evidence="7" id="KW-0472">Membrane</keyword>
<evidence type="ECO:0000313" key="14">
    <source>
        <dbReference type="Proteomes" id="UP001589610"/>
    </source>
</evidence>
<evidence type="ECO:0000313" key="13">
    <source>
        <dbReference type="EMBL" id="MFB9676424.1"/>
    </source>
</evidence>
<evidence type="ECO:0000256" key="11">
    <source>
        <dbReference type="SAM" id="MobiDB-lite"/>
    </source>
</evidence>
<dbReference type="InterPro" id="IPR051474">
    <property type="entry name" value="Anti-sigma-K/W_factor"/>
</dbReference>
<evidence type="ECO:0000256" key="6">
    <source>
        <dbReference type="ARBA" id="ARBA00023015"/>
    </source>
</evidence>
<dbReference type="PANTHER" id="PTHR37461">
    <property type="entry name" value="ANTI-SIGMA-K FACTOR RSKA"/>
    <property type="match status" value="1"/>
</dbReference>
<gene>
    <name evidence="13" type="ORF">ACFFRH_13090</name>
</gene>
<dbReference type="EMBL" id="JBHMBS010000005">
    <property type="protein sequence ID" value="MFB9676424.1"/>
    <property type="molecule type" value="Genomic_DNA"/>
</dbReference>
<evidence type="ECO:0000256" key="8">
    <source>
        <dbReference type="ARBA" id="ARBA00023163"/>
    </source>
</evidence>
<dbReference type="Proteomes" id="UP001589610">
    <property type="component" value="Unassembled WGS sequence"/>
</dbReference>
<evidence type="ECO:0000256" key="10">
    <source>
        <dbReference type="ARBA" id="ARBA00030803"/>
    </source>
</evidence>
<reference evidence="13 14" key="1">
    <citation type="submission" date="2024-09" db="EMBL/GenBank/DDBJ databases">
        <authorList>
            <person name="Sun Q."/>
            <person name="Mori K."/>
        </authorList>
    </citation>
    <scope>NUCLEOTIDE SEQUENCE [LARGE SCALE GENOMIC DNA]</scope>
    <source>
        <strain evidence="13 14">JCM 3028</strain>
    </source>
</reference>
<keyword evidence="6" id="KW-0805">Transcription regulation</keyword>
<name>A0ABV5TBG2_9ACTN</name>
<keyword evidence="14" id="KW-1185">Reference proteome</keyword>
<evidence type="ECO:0000256" key="7">
    <source>
        <dbReference type="ARBA" id="ARBA00023136"/>
    </source>
</evidence>
<evidence type="ECO:0000256" key="4">
    <source>
        <dbReference type="ARBA" id="ARBA00022692"/>
    </source>
</evidence>
<protein>
    <recommendedName>
        <fullName evidence="10">Regulator of SigK</fullName>
    </recommendedName>
    <alternativeName>
        <fullName evidence="9">Sigma-K anti-sigma factor RskA</fullName>
    </alternativeName>
</protein>
<evidence type="ECO:0000256" key="3">
    <source>
        <dbReference type="ARBA" id="ARBA00022475"/>
    </source>
</evidence>
<evidence type="ECO:0000256" key="5">
    <source>
        <dbReference type="ARBA" id="ARBA00022989"/>
    </source>
</evidence>
<keyword evidence="5" id="KW-1133">Transmembrane helix</keyword>
<feature type="region of interest" description="Disordered" evidence="11">
    <location>
        <begin position="76"/>
        <end position="99"/>
    </location>
</feature>
<comment type="caution">
    <text evidence="13">The sequence shown here is derived from an EMBL/GenBank/DDBJ whole genome shotgun (WGS) entry which is preliminary data.</text>
</comment>